<feature type="domain" description="AB hydrolase-1" evidence="2">
    <location>
        <begin position="112"/>
        <end position="386"/>
    </location>
</feature>
<evidence type="ECO:0000313" key="4">
    <source>
        <dbReference type="Proteomes" id="UP001310594"/>
    </source>
</evidence>
<gene>
    <name evidence="3" type="ORF">LTR97_003377</name>
</gene>
<protein>
    <recommendedName>
        <fullName evidence="2">AB hydrolase-1 domain-containing protein</fullName>
    </recommendedName>
</protein>
<dbReference type="Proteomes" id="UP001310594">
    <property type="component" value="Unassembled WGS sequence"/>
</dbReference>
<feature type="signal peptide" evidence="1">
    <location>
        <begin position="1"/>
        <end position="18"/>
    </location>
</feature>
<evidence type="ECO:0000313" key="3">
    <source>
        <dbReference type="EMBL" id="KAK5704359.1"/>
    </source>
</evidence>
<sequence>MLTSASALTLLSFIGSRAIEATAIGHYRPQSPCTSFMVQVPISAHNHIFDVVPVNNNIDAVNWAVDLDTWNKPAFPKRILENITISRTYDIFATLCIPPHGSKASTLQIATHGGGFDSRYWDPSIDPDEHSWVKAALNAGYSTLTYDRIGCGQSSKPNAYTDMQHTTEVEVLRVLTEKVRDGTIQELAARSHRPMGPTITFDKIIHVGHSMGSIISYALTSLYPNASDVVILTGFIVSSQVFNGRTTAGGREYAPENDPKLFANHSSGYIVIGNPIAFQTGFFSSLTNETTNIGGFKQEALDYAFSIRQPESVVEMGSGVTLVLSHPTAPQFTGPVQIVLGEFDFIVCRGDCKGTYNMTDVENMFPVAKDVSVHLQPGTGHGLPLHNNATLGFKASLDWLSSQGF</sequence>
<dbReference type="InterPro" id="IPR000073">
    <property type="entry name" value="AB_hydrolase_1"/>
</dbReference>
<dbReference type="Pfam" id="PF12697">
    <property type="entry name" value="Abhydrolase_6"/>
    <property type="match status" value="1"/>
</dbReference>
<reference evidence="3" key="1">
    <citation type="submission" date="2023-08" db="EMBL/GenBank/DDBJ databases">
        <title>Black Yeasts Isolated from many extreme environments.</title>
        <authorList>
            <person name="Coleine C."/>
            <person name="Stajich J.E."/>
            <person name="Selbmann L."/>
        </authorList>
    </citation>
    <scope>NUCLEOTIDE SEQUENCE</scope>
    <source>
        <strain evidence="3">CCFEE 5810</strain>
    </source>
</reference>
<evidence type="ECO:0000256" key="1">
    <source>
        <dbReference type="SAM" id="SignalP"/>
    </source>
</evidence>
<comment type="caution">
    <text evidence="3">The sequence shown here is derived from an EMBL/GenBank/DDBJ whole genome shotgun (WGS) entry which is preliminary data.</text>
</comment>
<keyword evidence="1" id="KW-0732">Signal</keyword>
<dbReference type="SUPFAM" id="SSF53474">
    <property type="entry name" value="alpha/beta-Hydrolases"/>
    <property type="match status" value="1"/>
</dbReference>
<proteinExistence type="predicted"/>
<name>A0AAN7WG83_9PEZI</name>
<organism evidence="3 4">
    <name type="scientific">Elasticomyces elasticus</name>
    <dbReference type="NCBI Taxonomy" id="574655"/>
    <lineage>
        <taxon>Eukaryota</taxon>
        <taxon>Fungi</taxon>
        <taxon>Dikarya</taxon>
        <taxon>Ascomycota</taxon>
        <taxon>Pezizomycotina</taxon>
        <taxon>Dothideomycetes</taxon>
        <taxon>Dothideomycetidae</taxon>
        <taxon>Mycosphaerellales</taxon>
        <taxon>Teratosphaeriaceae</taxon>
        <taxon>Elasticomyces</taxon>
    </lineage>
</organism>
<accession>A0AAN7WG83</accession>
<dbReference type="EMBL" id="JAVRQU010000004">
    <property type="protein sequence ID" value="KAK5704359.1"/>
    <property type="molecule type" value="Genomic_DNA"/>
</dbReference>
<evidence type="ECO:0000259" key="2">
    <source>
        <dbReference type="Pfam" id="PF12697"/>
    </source>
</evidence>
<feature type="chain" id="PRO_5043055071" description="AB hydrolase-1 domain-containing protein" evidence="1">
    <location>
        <begin position="19"/>
        <end position="405"/>
    </location>
</feature>
<dbReference type="InterPro" id="IPR029058">
    <property type="entry name" value="AB_hydrolase_fold"/>
</dbReference>
<dbReference type="Gene3D" id="3.40.50.1820">
    <property type="entry name" value="alpha/beta hydrolase"/>
    <property type="match status" value="1"/>
</dbReference>
<dbReference type="AlphaFoldDB" id="A0AAN7WG83"/>